<dbReference type="EMBL" id="JAVXZY010000001">
    <property type="protein sequence ID" value="MDT8998390.1"/>
    <property type="molecule type" value="Genomic_DNA"/>
</dbReference>
<proteinExistence type="predicted"/>
<comment type="caution">
    <text evidence="2">The sequence shown here is derived from an EMBL/GenBank/DDBJ whole genome shotgun (WGS) entry which is preliminary data.</text>
</comment>
<keyword evidence="1" id="KW-0812">Transmembrane</keyword>
<evidence type="ECO:0000313" key="2">
    <source>
        <dbReference type="EMBL" id="MDT8998390.1"/>
    </source>
</evidence>
<gene>
    <name evidence="2" type="ORF">RQP53_03765</name>
</gene>
<accession>A0ABU3P753</accession>
<keyword evidence="3" id="KW-1185">Reference proteome</keyword>
<evidence type="ECO:0000313" key="3">
    <source>
        <dbReference type="Proteomes" id="UP001246372"/>
    </source>
</evidence>
<evidence type="ECO:0000256" key="1">
    <source>
        <dbReference type="SAM" id="Phobius"/>
    </source>
</evidence>
<sequence>MNMTRPSEAPSRFTGIGLVAAVHLLAIWALVSGLSNHWKKTEPSLAQVDLIEKTEPPPPPPKIVQIEAPSQQLPDKVQIVVPEITIIETSDRPLIQTRPLDVGLTTSTPGTSVGVVEKTPGTPTVAKTEKPGAICTRMGQPEAPAMNWSGDAVLRVLATVQAGRVTGVEWLAVSGVGDARARRAMQAAVENTLRSSYECPGEHRFEQEFRFRID</sequence>
<dbReference type="Proteomes" id="UP001246372">
    <property type="component" value="Unassembled WGS sequence"/>
</dbReference>
<name>A0ABU3P753_9BURK</name>
<protein>
    <recommendedName>
        <fullName evidence="4">TonB C-terminal domain-containing protein</fullName>
    </recommendedName>
</protein>
<keyword evidence="1" id="KW-1133">Transmembrane helix</keyword>
<feature type="transmembrane region" description="Helical" evidence="1">
    <location>
        <begin position="12"/>
        <end position="31"/>
    </location>
</feature>
<organism evidence="2 3">
    <name type="scientific">Roseateles aquae</name>
    <dbReference type="NCBI Taxonomy" id="3077235"/>
    <lineage>
        <taxon>Bacteria</taxon>
        <taxon>Pseudomonadati</taxon>
        <taxon>Pseudomonadota</taxon>
        <taxon>Betaproteobacteria</taxon>
        <taxon>Burkholderiales</taxon>
        <taxon>Sphaerotilaceae</taxon>
        <taxon>Roseateles</taxon>
    </lineage>
</organism>
<reference evidence="2" key="1">
    <citation type="submission" date="2023-09" db="EMBL/GenBank/DDBJ databases">
        <title>Paucibacter sp. APW11 Genome sequencing and assembly.</title>
        <authorList>
            <person name="Kim I."/>
        </authorList>
    </citation>
    <scope>NUCLEOTIDE SEQUENCE</scope>
    <source>
        <strain evidence="2">APW11</strain>
    </source>
</reference>
<keyword evidence="1" id="KW-0472">Membrane</keyword>
<evidence type="ECO:0008006" key="4">
    <source>
        <dbReference type="Google" id="ProtNLM"/>
    </source>
</evidence>